<evidence type="ECO:0000256" key="7">
    <source>
        <dbReference type="ARBA" id="ARBA00022801"/>
    </source>
</evidence>
<dbReference type="InterPro" id="IPR036291">
    <property type="entry name" value="NAD(P)-bd_dom_sf"/>
</dbReference>
<evidence type="ECO:0000256" key="3">
    <source>
        <dbReference type="ARBA" id="ARBA00022450"/>
    </source>
</evidence>
<dbReference type="Proteomes" id="UP001314263">
    <property type="component" value="Unassembled WGS sequence"/>
</dbReference>
<evidence type="ECO:0000256" key="4">
    <source>
        <dbReference type="ARBA" id="ARBA00022516"/>
    </source>
</evidence>
<dbReference type="Pfam" id="PF16197">
    <property type="entry name" value="KAsynt_C_assoc"/>
    <property type="match status" value="1"/>
</dbReference>
<dbReference type="EMBL" id="CAUYUE010000001">
    <property type="protein sequence ID" value="CAK0731645.1"/>
    <property type="molecule type" value="Genomic_DNA"/>
</dbReference>
<organism evidence="22 23">
    <name type="scientific">Coccomyxa viridis</name>
    <dbReference type="NCBI Taxonomy" id="1274662"/>
    <lineage>
        <taxon>Eukaryota</taxon>
        <taxon>Viridiplantae</taxon>
        <taxon>Chlorophyta</taxon>
        <taxon>core chlorophytes</taxon>
        <taxon>Trebouxiophyceae</taxon>
        <taxon>Trebouxiophyceae incertae sedis</taxon>
        <taxon>Coccomyxaceae</taxon>
        <taxon>Coccomyxa</taxon>
    </lineage>
</organism>
<dbReference type="SMART" id="SM00829">
    <property type="entry name" value="PKS_ER"/>
    <property type="match status" value="1"/>
</dbReference>
<evidence type="ECO:0000313" key="22">
    <source>
        <dbReference type="EMBL" id="CAK0731645.1"/>
    </source>
</evidence>
<dbReference type="SUPFAM" id="SSF52151">
    <property type="entry name" value="FabD/lysophospholipase-like"/>
    <property type="match status" value="1"/>
</dbReference>
<dbReference type="Gene3D" id="3.10.129.110">
    <property type="entry name" value="Polyketide synthase dehydratase"/>
    <property type="match status" value="1"/>
</dbReference>
<feature type="region of interest" description="N-terminal hotdog fold" evidence="16">
    <location>
        <begin position="917"/>
        <end position="1043"/>
    </location>
</feature>
<proteinExistence type="predicted"/>
<dbReference type="InterPro" id="IPR001227">
    <property type="entry name" value="Ac_transferase_dom_sf"/>
</dbReference>
<keyword evidence="18" id="KW-0472">Membrane</keyword>
<dbReference type="Pfam" id="PF08392">
    <property type="entry name" value="FAE1_CUT1_RppA"/>
    <property type="match status" value="1"/>
</dbReference>
<dbReference type="GO" id="GO:0016491">
    <property type="term" value="F:oxidoreductase activity"/>
    <property type="evidence" value="ECO:0007669"/>
    <property type="project" value="UniProtKB-KW"/>
</dbReference>
<feature type="compositionally biased region" description="Low complexity" evidence="17">
    <location>
        <begin position="2370"/>
        <end position="2383"/>
    </location>
</feature>
<feature type="domain" description="PKS/mFAS DH" evidence="21">
    <location>
        <begin position="917"/>
        <end position="1200"/>
    </location>
</feature>
<dbReference type="Gene3D" id="3.90.180.10">
    <property type="entry name" value="Medium-chain alcohol dehydrogenases, catalytic domain"/>
    <property type="match status" value="1"/>
</dbReference>
<feature type="compositionally biased region" description="Polar residues" evidence="17">
    <location>
        <begin position="2414"/>
        <end position="2429"/>
    </location>
</feature>
<dbReference type="InterPro" id="IPR020841">
    <property type="entry name" value="PKS_Beta-ketoAc_synthase_dom"/>
</dbReference>
<evidence type="ECO:0000313" key="23">
    <source>
        <dbReference type="Proteomes" id="UP001314263"/>
    </source>
</evidence>
<dbReference type="Pfam" id="PF00550">
    <property type="entry name" value="PP-binding"/>
    <property type="match status" value="1"/>
</dbReference>
<dbReference type="InterPro" id="IPR057326">
    <property type="entry name" value="KR_dom"/>
</dbReference>
<dbReference type="InterPro" id="IPR050091">
    <property type="entry name" value="PKS_NRPS_Biosynth_Enz"/>
</dbReference>
<dbReference type="SMART" id="SM00822">
    <property type="entry name" value="PKS_KR"/>
    <property type="match status" value="1"/>
</dbReference>
<dbReference type="InterPro" id="IPR013747">
    <property type="entry name" value="ACP_syn_III_C"/>
</dbReference>
<dbReference type="Pfam" id="PF08659">
    <property type="entry name" value="KR"/>
    <property type="match status" value="1"/>
</dbReference>
<protein>
    <recommendedName>
        <fullName evidence="2">Fatty acid synthase</fullName>
        <ecNumber evidence="1">2.3.1.85</ecNumber>
    </recommendedName>
</protein>
<dbReference type="InterPro" id="IPR029063">
    <property type="entry name" value="SAM-dependent_MTases_sf"/>
</dbReference>
<evidence type="ECO:0000256" key="8">
    <source>
        <dbReference type="ARBA" id="ARBA00022832"/>
    </source>
</evidence>
<evidence type="ECO:0000256" key="10">
    <source>
        <dbReference type="ARBA" id="ARBA00023002"/>
    </source>
</evidence>
<comment type="catalytic activity">
    <reaction evidence="15">
        <text>acetyl-CoA + n malonyl-CoA + 2n NADPH + 2n H(+) = a long-chain fatty acid + (n+1) CoA + n CO2 + 2n NADP(+).</text>
        <dbReference type="EC" id="2.3.1.85"/>
    </reaction>
</comment>
<dbReference type="InterPro" id="IPR013601">
    <property type="entry name" value="FAE1_typ3_polyketide_synth"/>
</dbReference>
<dbReference type="SMART" id="SM00825">
    <property type="entry name" value="PKS_KS"/>
    <property type="match status" value="1"/>
</dbReference>
<dbReference type="SUPFAM" id="SSF53901">
    <property type="entry name" value="Thiolase-like"/>
    <property type="match status" value="3"/>
</dbReference>
<feature type="transmembrane region" description="Helical" evidence="18">
    <location>
        <begin position="2545"/>
        <end position="2567"/>
    </location>
</feature>
<dbReference type="GO" id="GO:0016787">
    <property type="term" value="F:hydrolase activity"/>
    <property type="evidence" value="ECO:0007669"/>
    <property type="project" value="UniProtKB-KW"/>
</dbReference>
<keyword evidence="10" id="KW-0560">Oxidoreductase</keyword>
<evidence type="ECO:0000259" key="20">
    <source>
        <dbReference type="PROSITE" id="PS52004"/>
    </source>
</evidence>
<gene>
    <name evidence="22" type="ORF">CVIRNUC_000023</name>
</gene>
<evidence type="ECO:0000256" key="5">
    <source>
        <dbReference type="ARBA" id="ARBA00022553"/>
    </source>
</evidence>
<feature type="compositionally biased region" description="Low complexity" evidence="17">
    <location>
        <begin position="2351"/>
        <end position="2361"/>
    </location>
</feature>
<reference evidence="22 23" key="1">
    <citation type="submission" date="2023-10" db="EMBL/GenBank/DDBJ databases">
        <authorList>
            <person name="Maclean D."/>
            <person name="Macfadyen A."/>
        </authorList>
    </citation>
    <scope>NUCLEOTIDE SEQUENCE [LARGE SCALE GENOMIC DNA]</scope>
</reference>
<keyword evidence="18" id="KW-0812">Transmembrane</keyword>
<dbReference type="PANTHER" id="PTHR43775:SF7">
    <property type="entry name" value="FATTY ACID SYNTHASE"/>
    <property type="match status" value="1"/>
</dbReference>
<evidence type="ECO:0000256" key="1">
    <source>
        <dbReference type="ARBA" id="ARBA00012873"/>
    </source>
</evidence>
<dbReference type="CDD" id="cd05195">
    <property type="entry name" value="enoyl_red"/>
    <property type="match status" value="1"/>
</dbReference>
<dbReference type="PROSITE" id="PS52019">
    <property type="entry name" value="PKS_MFAS_DH"/>
    <property type="match status" value="1"/>
</dbReference>
<dbReference type="InterPro" id="IPR014031">
    <property type="entry name" value="Ketoacyl_synth_C"/>
</dbReference>
<comment type="caution">
    <text evidence="22">The sequence shown here is derived from an EMBL/GenBank/DDBJ whole genome shotgun (WGS) entry which is preliminary data.</text>
</comment>
<keyword evidence="4" id="KW-0444">Lipid biosynthesis</keyword>
<dbReference type="SUPFAM" id="SSF47336">
    <property type="entry name" value="ACP-like"/>
    <property type="match status" value="1"/>
</dbReference>
<name>A0AAV1HRY9_9CHLO</name>
<dbReference type="CDD" id="cd00831">
    <property type="entry name" value="CHS_like"/>
    <property type="match status" value="1"/>
</dbReference>
<dbReference type="InterPro" id="IPR049551">
    <property type="entry name" value="PKS_DH_C"/>
</dbReference>
<keyword evidence="12" id="KW-0443">Lipid metabolism</keyword>
<dbReference type="PROSITE" id="PS50075">
    <property type="entry name" value="CARRIER"/>
    <property type="match status" value="1"/>
</dbReference>
<evidence type="ECO:0000256" key="14">
    <source>
        <dbReference type="ARBA" id="ARBA00023268"/>
    </source>
</evidence>
<keyword evidence="5" id="KW-0597">Phosphoprotein</keyword>
<dbReference type="Pfam" id="PF08541">
    <property type="entry name" value="ACP_syn_III_C"/>
    <property type="match status" value="1"/>
</dbReference>
<keyword evidence="14" id="KW-0511">Multifunctional enzyme</keyword>
<dbReference type="Pfam" id="PF00698">
    <property type="entry name" value="Acyl_transf_1"/>
    <property type="match status" value="1"/>
</dbReference>
<dbReference type="PROSITE" id="PS00606">
    <property type="entry name" value="KS3_1"/>
    <property type="match status" value="1"/>
</dbReference>
<dbReference type="InterPro" id="IPR006162">
    <property type="entry name" value="Ppantetheine_attach_site"/>
</dbReference>
<dbReference type="SMART" id="SM00826">
    <property type="entry name" value="PKS_DH"/>
    <property type="match status" value="1"/>
</dbReference>
<evidence type="ECO:0000256" key="6">
    <source>
        <dbReference type="ARBA" id="ARBA00022679"/>
    </source>
</evidence>
<dbReference type="Gene3D" id="3.40.50.720">
    <property type="entry name" value="NAD(P)-binding Rossmann-like Domain"/>
    <property type="match status" value="1"/>
</dbReference>
<dbReference type="Gene3D" id="3.30.70.3290">
    <property type="match status" value="1"/>
</dbReference>
<keyword evidence="6" id="KW-0808">Transferase</keyword>
<keyword evidence="8" id="KW-0276">Fatty acid metabolism</keyword>
<evidence type="ECO:0000259" key="21">
    <source>
        <dbReference type="PROSITE" id="PS52019"/>
    </source>
</evidence>
<dbReference type="Pfam" id="PF14765">
    <property type="entry name" value="PS-DH"/>
    <property type="match status" value="1"/>
</dbReference>
<dbReference type="InterPro" id="IPR032821">
    <property type="entry name" value="PKS_assoc"/>
</dbReference>
<dbReference type="Gene3D" id="3.40.47.10">
    <property type="match status" value="2"/>
</dbReference>
<feature type="region of interest" description="Disordered" evidence="17">
    <location>
        <begin position="2347"/>
        <end position="2469"/>
    </location>
</feature>
<dbReference type="GO" id="GO:0004312">
    <property type="term" value="F:fatty acid synthase activity"/>
    <property type="evidence" value="ECO:0007669"/>
    <property type="project" value="UniProtKB-EC"/>
</dbReference>
<dbReference type="InterPro" id="IPR011032">
    <property type="entry name" value="GroES-like_sf"/>
</dbReference>
<dbReference type="InterPro" id="IPR049900">
    <property type="entry name" value="PKS_mFAS_DH"/>
</dbReference>
<evidence type="ECO:0000256" key="11">
    <source>
        <dbReference type="ARBA" id="ARBA00023027"/>
    </source>
</evidence>
<dbReference type="Pfam" id="PF02801">
    <property type="entry name" value="Ketoacyl-synt_C"/>
    <property type="match status" value="1"/>
</dbReference>
<feature type="region of interest" description="Disordered" evidence="17">
    <location>
        <begin position="2482"/>
        <end position="2534"/>
    </location>
</feature>
<dbReference type="Pfam" id="PF00109">
    <property type="entry name" value="ketoacyl-synt"/>
    <property type="match status" value="1"/>
</dbReference>
<dbReference type="InterPro" id="IPR016036">
    <property type="entry name" value="Malonyl_transacylase_ACP-bd"/>
</dbReference>
<dbReference type="Pfam" id="PF13602">
    <property type="entry name" value="ADH_zinc_N_2"/>
    <property type="match status" value="1"/>
</dbReference>
<keyword evidence="11" id="KW-0520">NAD</keyword>
<keyword evidence="3" id="KW-0596">Phosphopantetheine</keyword>
<keyword evidence="7" id="KW-0378">Hydrolase</keyword>
<dbReference type="InterPro" id="IPR016035">
    <property type="entry name" value="Acyl_Trfase/lysoPLipase"/>
</dbReference>
<dbReference type="InterPro" id="IPR020807">
    <property type="entry name" value="PKS_DH"/>
</dbReference>
<dbReference type="SUPFAM" id="SSF51735">
    <property type="entry name" value="NAD(P)-binding Rossmann-fold domains"/>
    <property type="match status" value="2"/>
</dbReference>
<keyword evidence="18" id="KW-1133">Transmembrane helix</keyword>
<dbReference type="Pfam" id="PF21089">
    <property type="entry name" value="PKS_DH_N"/>
    <property type="match status" value="1"/>
</dbReference>
<dbReference type="InterPro" id="IPR020843">
    <property type="entry name" value="ER"/>
</dbReference>
<dbReference type="GO" id="GO:0006633">
    <property type="term" value="P:fatty acid biosynthetic process"/>
    <property type="evidence" value="ECO:0007669"/>
    <property type="project" value="UniProtKB-KW"/>
</dbReference>
<evidence type="ECO:0000256" key="15">
    <source>
        <dbReference type="ARBA" id="ARBA00044883"/>
    </source>
</evidence>
<dbReference type="SUPFAM" id="SSF50129">
    <property type="entry name" value="GroES-like"/>
    <property type="match status" value="1"/>
</dbReference>
<dbReference type="SUPFAM" id="SSF53335">
    <property type="entry name" value="S-adenosyl-L-methionine-dependent methyltransferases"/>
    <property type="match status" value="1"/>
</dbReference>
<dbReference type="PROSITE" id="PS00012">
    <property type="entry name" value="PHOSPHOPANTETHEINE"/>
    <property type="match status" value="1"/>
</dbReference>
<sequence length="3040" mass="327105">MITLYCGLDAILTGLRAPEREMGSLMRPSSVVPATQRSTSALAPDVDICGHACRFPESGNSSQFWSNLINGKDMVTKDNRRWPAGLHDTPARFGKLLDISSFDATFFSVHGKQAQKMDPQLRKLLEVSYEAWIDSGIDHVALRGSNQVGVYVGCCGSEIHAQWLANVNEITGYEQTGCTLSMFANRLSFSFDFQGPSKAVDTACSSSFLALHDACVDLQRGRVDYAMVGGASALLRPATTVAFNQLHMVSPDGACKSFDAAANGYARAEGIAVVVLRRSDVAGTPWLHMREPYAKILGIGTNNDGYTDKGITFPSGEAQRELGTSVCNANKISRSDITYVEAHGTGTVVGDAQELAAIDFMYGAGAGRTADNPLLIGSVKSNMGHCEGCSGLAALIKVCMAYERGTIPGNLHFNEPNPNNTSLTSGVLKVVTEPTEWKGGLVAISNFGFGGSNVHCILGGAAGRARAGLAIAPPVQDANAEEAKEPLDLVSEIRSELIIPVSARTLEGAEALLRCIRNHSEHAEALSVPLRRLANKQTSEMQKLSVRGSICNGAAKWSTVKGNEALPVWFVFSGNGSQWSGMGAELLDSSPVFRAAIDACAAVLEPLGVHLHEEFRAADGWKRPKHAMVGLTALQVGLVDVLREEHGITPAGCLGHSSGEIVAGYADGCLTREQTVLVAYHRGRMAPDAGITGGLMAAAGLSAADAAARIQKEGCTDVVVGCDNSPVGVTLSGPADQLSPLVAKLAADGVFTREVDTLGIAYHSPALQPLTTELRKDLEQIIPEPKPRSKQWLSTCYPQASEDPDAQLCGVGYQVQSFVTHVRFTEATAAIPKDAVLLEVGPHALLRAPLRQNLPGHQYCHTMKKGSNAVETVRECATDLWRKGAAMQWPVPADAKAIELPRDVRDALVSWNHSTEYKLPEFQTIGAGAGIGGFEKVYDTKGKHAFLVDHNIDGRVLMPATSYVCTAWEAAATRAGKEVKDFPVEFQDVQIHQAVVVTEGQKVNLGVQITPNNRFFVLHAGDIICEGFVRPLKTDAKAATPATADKEKESEWSFGETETVPSMHFYNAVSRMGLCYGPQFRMVQRLNTAADTEAQLRWDDCFIRLLDGMLQVVGFTDKSLQDNMLKIPTRIRSITIPHPEGSSLAALPCTTERVLGTVSTPLATIMGLELSAAPRQAEPPGTRLAMKQLTFVPYGDTVDGSAEREQYSAFLAGYLRERLMPALDAWEGEMPEHVRKVHNMLSAVKDAAPEGAELKAFLGKPCNHMARLIRDLCAPESVLENLKNVLAFIKNHPDHEKLYTEDPVMSHNLSPEALDTVLDVVLQNMRSGFTVLEVMAGPGGMNRQAFNFLNEDNHCEILKYTCADVNGYWGAKNTDKAAAANVQFKAWDLNSPAPEELGKGYDLVMACNTLHTGTDIAATLAHASDVLAPGGFLCAYESTSALPALLWGLAPQAWAAADERDFGLWCSVERWEALLAAAGFDKVMLRKDAAAASALMLYRKKPNQMERAPPAFLAAPSAEASNEEVDDWLEEYRTKFTEMSGMKKLTEASEGAKAEAVEPETEPAKKVERRLWVHADLKSSPGAFGLFRTAYHEGGDNMRLLLDNTVPDELAPVTGIEQPFERVQEMLAVAERMDLSQNVFQDGTWGTLRMAHVSLKEPCSKPAAELEYGCHMDIGVNGDLSTLYWRQNVPFEAGSVACNVTYGAMNFKDVMLAYGKLDRNLMAKGFFQGCLGFEFSGTRATDSARHIMGVARRALATRVCTTENLMWDVPSAWSLKDAATVPVAYMTAYYALLIRGALQKHHTVLVHSGTGAVGMAAIRICHHRGCEVFTTCSNQKKRNYLQQTFPFLDDAHIGDSRSTSFEALIKKQTNGRGVDLALNSLADDKLTATVRCIAPHGHLLEIGKYDILKQTGLSMRPMHYNISFQGVDLDNLFLSPKLDAVPKLHALLKEGIASGEVQPLPWTVFARSKAEEAFRYLAQGVHMGKVLVQIADTEGALTHSGPPLPVAAGSPAALPEPIVNAPLMAKTVFTARPDRSYLLIGGLGGLGLAFAAWLAQRGARHLILSSKRGLRSGHQADAIAKMESLGVNVTVSTLDVVDLDEAKELIALTEAKAPLAGIFNLALNLDDRLMAQQTGEAWNRCVRPKAIGSWNLDAASRGLRHLDHFVFFSSIVATQGNAGQTSYGFANMYGSELCRARRVAGLPALAIGWGPIGNVGVMAEADKNFGMRVFQLTAPQPVDEVLQCLGDALSADQSKLPVIMGCSRLRNQDGGDGDGMEGGLVAAMLSMLGLEEKDVKDSDKLASFGVDSMQLAEIRSRLQRAMGRPIPLEEVGEMTFGKLRAIEAAAGGGSPKAAESAEAPAQDVPEQEVPVKAQAPEVAAPAPALTPPQSPVAPKAPATPEPAKRPAALAPASLGTTEHSTRQASSTPSAPVAKPEYQSHFVPAADQKEEPAQEVEEVEAVSKGDDAKTGLSMATEKSFAFGAARKPGSPPATADSVTSLHPWTGRSNGGSYSPRSTSPPTGSPAPSEADLAQERSPAGGLLQAHMFEVIAVALALMVIANMALILVNVGVPLRLLGRAAMTIAVLALGVAMHARLLALFRLLTQGGSVLRNLLVTVQALARDGAQRACDGLLDNVAGRSVFLVDFHVWKVPDRLVKTSAEIDAATAAPGLGMQKSSRDFIKRVAAVSGITSACGVPEPVWQMMQGRAGSKERPTPEDAKAETEMIIYDVVSNLLQKTDTKPKEIDAVIVSCSCYAPNPSMAAMLVNKFGFRKDVLTFNLSGMGCSTSVVCVDMAKRLFKATPNMTCLIVNHENTTWNYYTGRDRAYLLPAAIFRMGGAAVLMSNRPHDAARAKYELKHTVRTHLGSDDEGHSAMGFGADLDGKQGMYMRKHVIEMAQKGLVENLKTLKPLMTPTTAKIMGWFSPRTLQAATPNMNQVFKHLLLYTGGRGVLDAMQQQLRLSDAQMVPSRETLFRFGNTSSASTWYTLANIEQKKGVTQGDKIFQVGFGGGFKCNTAVWRALRDVEQDHSAWDASALEGR</sequence>
<evidence type="ECO:0000256" key="9">
    <source>
        <dbReference type="ARBA" id="ARBA00022857"/>
    </source>
</evidence>
<evidence type="ECO:0000256" key="16">
    <source>
        <dbReference type="PROSITE-ProRule" id="PRU01363"/>
    </source>
</evidence>
<dbReference type="SUPFAM" id="SSF55048">
    <property type="entry name" value="Probable ACP-binding domain of malonyl-CoA ACP transacylase"/>
    <property type="match status" value="1"/>
</dbReference>
<dbReference type="InterPro" id="IPR014043">
    <property type="entry name" value="Acyl_transferase_dom"/>
</dbReference>
<feature type="compositionally biased region" description="Low complexity" evidence="17">
    <location>
        <begin position="2509"/>
        <end position="2527"/>
    </location>
</feature>
<feature type="active site" description="Proton donor; for dehydratase activity" evidence="16">
    <location>
        <position position="1107"/>
    </location>
</feature>
<keyword evidence="9" id="KW-0521">NADP</keyword>
<dbReference type="CDD" id="cd05274">
    <property type="entry name" value="KR_FAS_SDR_x"/>
    <property type="match status" value="1"/>
</dbReference>
<dbReference type="Gene3D" id="1.10.1200.10">
    <property type="entry name" value="ACP-like"/>
    <property type="match status" value="1"/>
</dbReference>
<dbReference type="InterPro" id="IPR014030">
    <property type="entry name" value="Ketoacyl_synth_N"/>
</dbReference>
<dbReference type="CDD" id="cd00833">
    <property type="entry name" value="PKS"/>
    <property type="match status" value="1"/>
</dbReference>
<dbReference type="PANTHER" id="PTHR43775">
    <property type="entry name" value="FATTY ACID SYNTHASE"/>
    <property type="match status" value="1"/>
</dbReference>
<dbReference type="Gene3D" id="3.40.366.10">
    <property type="entry name" value="Malonyl-Coenzyme A Acyl Carrier Protein, domain 2"/>
    <property type="match status" value="1"/>
</dbReference>
<dbReference type="InterPro" id="IPR036736">
    <property type="entry name" value="ACP-like_sf"/>
</dbReference>
<evidence type="ECO:0000256" key="18">
    <source>
        <dbReference type="SAM" id="Phobius"/>
    </source>
</evidence>
<evidence type="ECO:0000256" key="17">
    <source>
        <dbReference type="SAM" id="MobiDB-lite"/>
    </source>
</evidence>
<feature type="domain" description="Ketosynthase family 3 (KS3)" evidence="20">
    <location>
        <begin position="43"/>
        <end position="460"/>
    </location>
</feature>
<keyword evidence="13" id="KW-0275">Fatty acid biosynthesis</keyword>
<dbReference type="InterPro" id="IPR009081">
    <property type="entry name" value="PP-bd_ACP"/>
</dbReference>
<dbReference type="InterPro" id="IPR042104">
    <property type="entry name" value="PKS_dehydratase_sf"/>
</dbReference>
<dbReference type="GO" id="GO:0016020">
    <property type="term" value="C:membrane"/>
    <property type="evidence" value="ECO:0007669"/>
    <property type="project" value="InterPro"/>
</dbReference>
<accession>A0AAV1HRY9</accession>
<dbReference type="EC" id="2.3.1.85" evidence="1"/>
<feature type="transmembrane region" description="Helical" evidence="18">
    <location>
        <begin position="2579"/>
        <end position="2603"/>
    </location>
</feature>
<dbReference type="InterPro" id="IPR013968">
    <property type="entry name" value="PKS_KR"/>
</dbReference>
<keyword evidence="23" id="KW-1185">Reference proteome</keyword>
<evidence type="ECO:0000256" key="12">
    <source>
        <dbReference type="ARBA" id="ARBA00023098"/>
    </source>
</evidence>
<feature type="active site" description="Proton acceptor; for dehydratase activity" evidence="16">
    <location>
        <position position="950"/>
    </location>
</feature>
<dbReference type="SMART" id="SM00827">
    <property type="entry name" value="PKS_AT"/>
    <property type="match status" value="1"/>
</dbReference>
<feature type="domain" description="Carrier" evidence="19">
    <location>
        <begin position="2271"/>
        <end position="2350"/>
    </location>
</feature>
<dbReference type="Gene3D" id="3.40.50.150">
    <property type="entry name" value="Vaccinia Virus protein VP39"/>
    <property type="match status" value="1"/>
</dbReference>
<feature type="region of interest" description="C-terminal hotdog fold" evidence="16">
    <location>
        <begin position="1057"/>
        <end position="1200"/>
    </location>
</feature>
<dbReference type="GO" id="GO:0004315">
    <property type="term" value="F:3-oxoacyl-[acyl-carrier-protein] synthase activity"/>
    <property type="evidence" value="ECO:0007669"/>
    <property type="project" value="InterPro"/>
</dbReference>
<evidence type="ECO:0000256" key="13">
    <source>
        <dbReference type="ARBA" id="ARBA00023160"/>
    </source>
</evidence>
<dbReference type="InterPro" id="IPR049552">
    <property type="entry name" value="PKS_DH_N"/>
</dbReference>
<dbReference type="PROSITE" id="PS52004">
    <property type="entry name" value="KS3_2"/>
    <property type="match status" value="1"/>
</dbReference>
<evidence type="ECO:0000259" key="19">
    <source>
        <dbReference type="PROSITE" id="PS50075"/>
    </source>
</evidence>
<dbReference type="InterPro" id="IPR018201">
    <property type="entry name" value="Ketoacyl_synth_AS"/>
</dbReference>
<dbReference type="InterPro" id="IPR016039">
    <property type="entry name" value="Thiolase-like"/>
</dbReference>
<evidence type="ECO:0000256" key="2">
    <source>
        <dbReference type="ARBA" id="ARBA00018769"/>
    </source>
</evidence>